<name>C1DSS3_AZOVD</name>
<proteinExistence type="predicted"/>
<sequence>MINFLHIPASSSFIKRIYPALPPSA</sequence>
<dbReference type="EMBL" id="CP001157">
    <property type="protein sequence ID" value="ACO80016.1"/>
    <property type="molecule type" value="Genomic_DNA"/>
</dbReference>
<evidence type="ECO:0000313" key="2">
    <source>
        <dbReference type="Proteomes" id="UP000002424"/>
    </source>
</evidence>
<keyword evidence="2" id="KW-1185">Reference proteome</keyword>
<protein>
    <submittedName>
        <fullName evidence="1">Uncharacterized protein</fullName>
    </submittedName>
</protein>
<dbReference type="Proteomes" id="UP000002424">
    <property type="component" value="Chromosome"/>
</dbReference>
<reference evidence="1 2" key="1">
    <citation type="journal article" date="2009" name="J. Bacteriol.">
        <title>Genome sequence of Azotobacter vinelandii, an obligate aerobe specialized to support diverse anaerobic metabolic processes.</title>
        <authorList>
            <person name="Setubal J.C."/>
            <person name="dos Santos P."/>
            <person name="Goldman B.S."/>
            <person name="Ertesvag H."/>
            <person name="Espin G."/>
            <person name="Rubio L.M."/>
            <person name="Valla S."/>
            <person name="Almeida N.F."/>
            <person name="Balasubramanian D."/>
            <person name="Cromes L."/>
            <person name="Curatti L."/>
            <person name="Du Z."/>
            <person name="Godsy E."/>
            <person name="Goodner B."/>
            <person name="Hellner-Burris K."/>
            <person name="Hernandez J.A."/>
            <person name="Houmiel K."/>
            <person name="Imperial J."/>
            <person name="Kennedy C."/>
            <person name="Larson T.J."/>
            <person name="Latreille P."/>
            <person name="Ligon L.S."/>
            <person name="Lu J."/>
            <person name="Maerk M."/>
            <person name="Miller N.M."/>
            <person name="Norton S."/>
            <person name="O'Carroll I.P."/>
            <person name="Paulsen I."/>
            <person name="Raulfs E.C."/>
            <person name="Roemer R."/>
            <person name="Rosser J."/>
            <person name="Segura D."/>
            <person name="Slater S."/>
            <person name="Stricklin S.L."/>
            <person name="Studholme D.J."/>
            <person name="Sun J."/>
            <person name="Viana C.J."/>
            <person name="Wallin E."/>
            <person name="Wang B."/>
            <person name="Wheeler C."/>
            <person name="Zhu H."/>
            <person name="Dean D.R."/>
            <person name="Dixon R."/>
            <person name="Wood D."/>
        </authorList>
    </citation>
    <scope>NUCLEOTIDE SEQUENCE [LARGE SCALE GENOMIC DNA]</scope>
    <source>
        <strain evidence="2">DJ / ATCC BAA-1303</strain>
    </source>
</reference>
<accession>C1DSS3</accession>
<dbReference type="STRING" id="322710.Avin_38760"/>
<evidence type="ECO:0000313" key="1">
    <source>
        <dbReference type="EMBL" id="ACO80016.1"/>
    </source>
</evidence>
<organism evidence="1 2">
    <name type="scientific">Azotobacter vinelandii (strain DJ / ATCC BAA-1303)</name>
    <dbReference type="NCBI Taxonomy" id="322710"/>
    <lineage>
        <taxon>Bacteria</taxon>
        <taxon>Pseudomonadati</taxon>
        <taxon>Pseudomonadota</taxon>
        <taxon>Gammaproteobacteria</taxon>
        <taxon>Pseudomonadales</taxon>
        <taxon>Pseudomonadaceae</taxon>
        <taxon>Azotobacter</taxon>
    </lineage>
</organism>
<dbReference type="KEGG" id="avn:Avin_38760"/>
<gene>
    <name evidence="1" type="ordered locus">Avin_38760</name>
</gene>
<dbReference type="EnsemblBacteria" id="ACO80016">
    <property type="protein sequence ID" value="ACO80016"/>
    <property type="gene ID" value="Avin_38760"/>
</dbReference>
<dbReference type="AlphaFoldDB" id="C1DSS3"/>
<dbReference type="HOGENOM" id="CLU_3418717_0_0_6"/>